<dbReference type="AlphaFoldDB" id="A0A653MB12"/>
<evidence type="ECO:0000313" key="1">
    <source>
        <dbReference type="EMBL" id="VXB02100.1"/>
    </source>
</evidence>
<gene>
    <name evidence="1" type="ORF">BACI348_30039</name>
</gene>
<reference evidence="1 2" key="1">
    <citation type="submission" date="2019-10" db="EMBL/GenBank/DDBJ databases">
        <authorList>
            <person name="Karimi E."/>
        </authorList>
    </citation>
    <scope>NUCLEOTIDE SEQUENCE [LARGE SCALE GENOMIC DNA]</scope>
    <source>
        <strain evidence="1">Bacillus sp. 348</strain>
    </source>
</reference>
<name>A0A653MB12_BACAB</name>
<accession>A0A653MB12</accession>
<organism evidence="1 2">
    <name type="scientific">Bacillus altitudinis</name>
    <dbReference type="NCBI Taxonomy" id="293387"/>
    <lineage>
        <taxon>Bacteria</taxon>
        <taxon>Bacillati</taxon>
        <taxon>Bacillota</taxon>
        <taxon>Bacilli</taxon>
        <taxon>Bacillales</taxon>
        <taxon>Bacillaceae</taxon>
        <taxon>Bacillus</taxon>
    </lineage>
</organism>
<dbReference type="EMBL" id="CABWLH010000008">
    <property type="protein sequence ID" value="VXB02100.1"/>
    <property type="molecule type" value="Genomic_DNA"/>
</dbReference>
<evidence type="ECO:0000313" key="2">
    <source>
        <dbReference type="Proteomes" id="UP000433089"/>
    </source>
</evidence>
<dbReference type="Proteomes" id="UP000433089">
    <property type="component" value="Unassembled WGS sequence"/>
</dbReference>
<protein>
    <submittedName>
        <fullName evidence="1">Uncharacterized protein</fullName>
    </submittedName>
</protein>
<sequence>MLLLLINQQLSENISASTIPYHRILIFLIFSIIPRLQKRDSGRDIFFN</sequence>
<proteinExistence type="predicted"/>